<dbReference type="SFLD" id="SFLDF00407">
    <property type="entry name" value="phosphomethylpyrimidine_syntha"/>
    <property type="match status" value="1"/>
</dbReference>
<feature type="binding site" evidence="10">
    <location>
        <position position="220"/>
    </location>
    <ligand>
        <name>substrate</name>
    </ligand>
</feature>
<organism evidence="13 14">
    <name type="scientific">Polycladomyces subterraneus</name>
    <dbReference type="NCBI Taxonomy" id="1016997"/>
    <lineage>
        <taxon>Bacteria</taxon>
        <taxon>Bacillati</taxon>
        <taxon>Bacillota</taxon>
        <taxon>Bacilli</taxon>
        <taxon>Bacillales</taxon>
        <taxon>Thermoactinomycetaceae</taxon>
        <taxon>Polycladomyces</taxon>
    </lineage>
</organism>
<feature type="binding site" evidence="10">
    <location>
        <position position="453"/>
    </location>
    <ligand>
        <name>Zn(2+)</name>
        <dbReference type="ChEBI" id="CHEBI:29105"/>
    </ligand>
</feature>
<evidence type="ECO:0000256" key="4">
    <source>
        <dbReference type="ARBA" id="ARBA00022723"/>
    </source>
</evidence>
<keyword evidence="6 10" id="KW-0784">Thiamine biosynthesis</keyword>
<comment type="pathway">
    <text evidence="10">Cofactor biosynthesis; thiamine diphosphate biosynthesis.</text>
</comment>
<evidence type="ECO:0000256" key="5">
    <source>
        <dbReference type="ARBA" id="ARBA00022833"/>
    </source>
</evidence>
<dbReference type="Proteomes" id="UP001174196">
    <property type="component" value="Unassembled WGS sequence"/>
</dbReference>
<reference evidence="13" key="1">
    <citation type="submission" date="2022-08" db="EMBL/GenBank/DDBJ databases">
        <title>Polycladomyces zharkentsis sp. nov., a novel thermophilic CMC and starch-degrading bacterium isolated from a geothermal spring in Kazakhstan.</title>
        <authorList>
            <person name="Mashzhan A."/>
            <person name="Kistaubaeva A."/>
            <person name="Javier-Lopez R."/>
            <person name="Birkeland N.-K."/>
        </authorList>
    </citation>
    <scope>NUCLEOTIDE SEQUENCE</scope>
    <source>
        <strain evidence="13">KSR 13</strain>
    </source>
</reference>
<evidence type="ECO:0000256" key="7">
    <source>
        <dbReference type="ARBA" id="ARBA00023004"/>
    </source>
</evidence>
<comment type="cofactor">
    <cofactor evidence="10">
        <name>[4Fe-4S] cluster</name>
        <dbReference type="ChEBI" id="CHEBI:49883"/>
    </cofactor>
    <text evidence="10">Binds 1 [4Fe-4S] cluster per subunit. The cluster is coordinated with 3 cysteines and an exchangeable S-adenosyl-L-methionine.</text>
</comment>
<comment type="catalytic activity">
    <reaction evidence="10">
        <text>5-amino-1-(5-phospho-beta-D-ribosyl)imidazole + S-adenosyl-L-methionine = 4-amino-2-methyl-5-(phosphooxymethyl)pyrimidine + CO + 5'-deoxyadenosine + formate + L-methionine + 3 H(+)</text>
        <dbReference type="Rhea" id="RHEA:24840"/>
        <dbReference type="ChEBI" id="CHEBI:15378"/>
        <dbReference type="ChEBI" id="CHEBI:15740"/>
        <dbReference type="ChEBI" id="CHEBI:17245"/>
        <dbReference type="ChEBI" id="CHEBI:17319"/>
        <dbReference type="ChEBI" id="CHEBI:57844"/>
        <dbReference type="ChEBI" id="CHEBI:58354"/>
        <dbReference type="ChEBI" id="CHEBI:59789"/>
        <dbReference type="ChEBI" id="CHEBI:137981"/>
        <dbReference type="EC" id="4.1.99.17"/>
    </reaction>
</comment>
<dbReference type="Gene3D" id="3.20.20.540">
    <property type="entry name" value="Radical SAM ThiC family, central domain"/>
    <property type="match status" value="1"/>
</dbReference>
<comment type="caution">
    <text evidence="13">The sequence shown here is derived from an EMBL/GenBank/DDBJ whole genome shotgun (WGS) entry which is preliminary data.</text>
</comment>
<feature type="binding site" evidence="10">
    <location>
        <position position="533"/>
    </location>
    <ligand>
        <name>[4Fe-4S] cluster</name>
        <dbReference type="ChEBI" id="CHEBI:49883"/>
        <note>4Fe-4S-S-AdoMet</note>
    </ligand>
</feature>
<feature type="binding site" evidence="10">
    <location>
        <position position="389"/>
    </location>
    <ligand>
        <name>Zn(2+)</name>
        <dbReference type="ChEBI" id="CHEBI:29105"/>
    </ligand>
</feature>
<feature type="binding site" evidence="10">
    <location>
        <position position="191"/>
    </location>
    <ligand>
        <name>substrate</name>
    </ligand>
</feature>
<feature type="binding site" evidence="10">
    <location>
        <begin position="346"/>
        <end position="349"/>
    </location>
    <ligand>
        <name>substrate</name>
    </ligand>
</feature>
<dbReference type="NCBIfam" id="NF006763">
    <property type="entry name" value="PRK09284.1"/>
    <property type="match status" value="1"/>
</dbReference>
<proteinExistence type="inferred from homology"/>
<evidence type="ECO:0000256" key="3">
    <source>
        <dbReference type="ARBA" id="ARBA00022691"/>
    </source>
</evidence>
<dbReference type="SFLD" id="SFLDG01114">
    <property type="entry name" value="phosphomethylpyrimidine_syntha"/>
    <property type="match status" value="1"/>
</dbReference>
<sequence length="584" mass="65640">MMSKTFTFPNSKKVYIQGSRPDIRVPMREITLSPTTGRNGEEVPNEPVRVYDTSGPYTDPNVETNIRKGLPPLRRPWILERGDVEEYEGREVKPVDDGYRSKDPLENEDLKRLKRRPLRAKKGKIVTQMHYAKKGIITPEMEFVALRENVDPEFVRQEVAAGRAIIPANINHPESEPMIIGKNFHVKVNANIGNSAVTSSIEEEVEKMRWATHWGADTLMDLSTGKNIHTTREWIIRNCPVPVGTVPIYQALEKVNGKPEDLTWEVYRDTLIEQAEQGVDYFTIHAGVLLRYIPLTANRVTGIVSRGGSIMAAWCLAHHEENFLYTHFREICEILAAYDISVSLGDGLRPGSIADANDEAQFAELKTLGELTKIAWEYDVQVMIEGPGHVPMHKIKENVDLQQKICHEAPFYTLGPLTTDIAPGYDHITSAIGAAMIGWFGTAMLCYVTPKEHLGLPNKDDVKEGVIAYKIAAHAADLAKGHPGAQKRDDALSKARFEFRWIDQFNLSLDPERAMAFHDETLPAEPAKTAHFCSMCGPKFCSMRITQDIREYAQEKGLDLGAAAEEGMKEKAKEFRETGAEIYR</sequence>
<evidence type="ECO:0000259" key="12">
    <source>
        <dbReference type="Pfam" id="PF13667"/>
    </source>
</evidence>
<protein>
    <recommendedName>
        <fullName evidence="10">Phosphomethylpyrimidine synthase</fullName>
        <ecNumber evidence="10">4.1.99.17</ecNumber>
    </recommendedName>
    <alternativeName>
        <fullName evidence="10">Hydroxymethylpyrimidine phosphate synthase</fullName>
        <shortName evidence="10">HMP-P synthase</shortName>
        <shortName evidence="10">HMP-phosphate synthase</shortName>
        <shortName evidence="10">HMPP synthase</shortName>
    </alternativeName>
    <alternativeName>
        <fullName evidence="10">Thiamine biosynthesis protein ThiC</fullName>
    </alternativeName>
</protein>
<feature type="binding site" evidence="10">
    <location>
        <position position="385"/>
    </location>
    <ligand>
        <name>substrate</name>
    </ligand>
</feature>
<keyword evidence="14" id="KW-1185">Reference proteome</keyword>
<dbReference type="SFLD" id="SFLDS00113">
    <property type="entry name" value="Radical_SAM_Phosphomethylpyrim"/>
    <property type="match status" value="1"/>
</dbReference>
<dbReference type="GO" id="GO:0070284">
    <property type="term" value="F:phosphomethylpyrimidine synthase activity"/>
    <property type="evidence" value="ECO:0007669"/>
    <property type="project" value="UniProtKB-EC"/>
</dbReference>
<evidence type="ECO:0000313" key="14">
    <source>
        <dbReference type="Proteomes" id="UP001174196"/>
    </source>
</evidence>
<accession>A0ABT8IMI4</accession>
<dbReference type="EC" id="4.1.99.17" evidence="10"/>
<feature type="binding site" evidence="10">
    <location>
        <position position="412"/>
    </location>
    <ligand>
        <name>substrate</name>
    </ligand>
</feature>
<evidence type="ECO:0000256" key="10">
    <source>
        <dbReference type="HAMAP-Rule" id="MF_00089"/>
    </source>
</evidence>
<evidence type="ECO:0000313" key="13">
    <source>
        <dbReference type="EMBL" id="MDN4593974.1"/>
    </source>
</evidence>
<keyword evidence="8 10" id="KW-0411">Iron-sulfur</keyword>
<dbReference type="PANTHER" id="PTHR30557:SF1">
    <property type="entry name" value="PHOSPHOMETHYLPYRIMIDINE SYNTHASE, CHLOROPLASTIC"/>
    <property type="match status" value="1"/>
</dbReference>
<dbReference type="InterPro" id="IPR038521">
    <property type="entry name" value="ThiC/Bza_core_dom"/>
</dbReference>
<comment type="function">
    <text evidence="1 10">Catalyzes the synthesis of the hydroxymethylpyrimidine phosphate (HMP-P) moiety of thiamine from aminoimidazole ribotide (AIR) in a radical S-adenosyl-L-methionine (SAM)-dependent reaction.</text>
</comment>
<evidence type="ECO:0000256" key="9">
    <source>
        <dbReference type="ARBA" id="ARBA00023239"/>
    </source>
</evidence>
<keyword evidence="7 10" id="KW-0408">Iron</keyword>
<keyword evidence="4 10" id="KW-0479">Metal-binding</keyword>
<gene>
    <name evidence="10 13" type="primary">thiC</name>
    <name evidence="13" type="ORF">NWF35_08675</name>
</gene>
<feature type="region of interest" description="Disordered" evidence="11">
    <location>
        <begin position="33"/>
        <end position="62"/>
    </location>
</feature>
<keyword evidence="5 10" id="KW-0862">Zinc</keyword>
<feature type="binding site" evidence="10">
    <location>
        <position position="536"/>
    </location>
    <ligand>
        <name>[4Fe-4S] cluster</name>
        <dbReference type="ChEBI" id="CHEBI:49883"/>
        <note>4Fe-4S-S-AdoMet</note>
    </ligand>
</feature>
<evidence type="ECO:0000256" key="2">
    <source>
        <dbReference type="ARBA" id="ARBA00022485"/>
    </source>
</evidence>
<dbReference type="EMBL" id="JANRHH010000035">
    <property type="protein sequence ID" value="MDN4593974.1"/>
    <property type="molecule type" value="Genomic_DNA"/>
</dbReference>
<comment type="similarity">
    <text evidence="10">Belongs to the ThiC family.</text>
</comment>
<evidence type="ECO:0000256" key="6">
    <source>
        <dbReference type="ARBA" id="ARBA00022977"/>
    </source>
</evidence>
<dbReference type="HAMAP" id="MF_00089">
    <property type="entry name" value="ThiC"/>
    <property type="match status" value="1"/>
</dbReference>
<dbReference type="PANTHER" id="PTHR30557">
    <property type="entry name" value="THIAMINE BIOSYNTHESIS PROTEIN THIC"/>
    <property type="match status" value="1"/>
</dbReference>
<dbReference type="NCBIfam" id="NF009895">
    <property type="entry name" value="PRK13352.1"/>
    <property type="match status" value="1"/>
</dbReference>
<dbReference type="NCBIfam" id="TIGR00190">
    <property type="entry name" value="thiC"/>
    <property type="match status" value="1"/>
</dbReference>
<evidence type="ECO:0000256" key="11">
    <source>
        <dbReference type="SAM" id="MobiDB-lite"/>
    </source>
</evidence>
<name>A0ABT8IMI4_9BACL</name>
<dbReference type="Gene3D" id="6.10.250.620">
    <property type="match status" value="1"/>
</dbReference>
<feature type="binding site" evidence="10">
    <location>
        <position position="285"/>
    </location>
    <ligand>
        <name>substrate</name>
    </ligand>
</feature>
<dbReference type="Pfam" id="PF13667">
    <property type="entry name" value="ThiC-associated"/>
    <property type="match status" value="1"/>
</dbReference>
<dbReference type="InterPro" id="IPR002817">
    <property type="entry name" value="ThiC/BzaA/B"/>
</dbReference>
<feature type="binding site" evidence="10">
    <location>
        <position position="249"/>
    </location>
    <ligand>
        <name>substrate</name>
    </ligand>
</feature>
<keyword evidence="3 10" id="KW-0949">S-adenosyl-L-methionine</keyword>
<feature type="binding site" evidence="10">
    <location>
        <position position="541"/>
    </location>
    <ligand>
        <name>[4Fe-4S] cluster</name>
        <dbReference type="ChEBI" id="CHEBI:49883"/>
        <note>4Fe-4S-S-AdoMet</note>
    </ligand>
</feature>
<dbReference type="Pfam" id="PF01964">
    <property type="entry name" value="ThiC_Rad_SAM"/>
    <property type="match status" value="1"/>
</dbReference>
<evidence type="ECO:0000256" key="8">
    <source>
        <dbReference type="ARBA" id="ARBA00023014"/>
    </source>
</evidence>
<keyword evidence="2 10" id="KW-0004">4Fe-4S</keyword>
<feature type="domain" description="ThiC-associated" evidence="12">
    <location>
        <begin position="8"/>
        <end position="85"/>
    </location>
</feature>
<keyword evidence="9 10" id="KW-0456">Lyase</keyword>
<dbReference type="InterPro" id="IPR037509">
    <property type="entry name" value="ThiC"/>
</dbReference>
<feature type="binding site" evidence="10">
    <location>
        <begin position="305"/>
        <end position="307"/>
    </location>
    <ligand>
        <name>substrate</name>
    </ligand>
</feature>
<dbReference type="InterPro" id="IPR025747">
    <property type="entry name" value="ThiC-associated_dom"/>
</dbReference>
<evidence type="ECO:0000256" key="1">
    <source>
        <dbReference type="ARBA" id="ARBA00003175"/>
    </source>
</evidence>